<organism evidence="1 2">
    <name type="scientific">Protea cynaroides</name>
    <dbReference type="NCBI Taxonomy" id="273540"/>
    <lineage>
        <taxon>Eukaryota</taxon>
        <taxon>Viridiplantae</taxon>
        <taxon>Streptophyta</taxon>
        <taxon>Embryophyta</taxon>
        <taxon>Tracheophyta</taxon>
        <taxon>Spermatophyta</taxon>
        <taxon>Magnoliopsida</taxon>
        <taxon>Proteales</taxon>
        <taxon>Proteaceae</taxon>
        <taxon>Protea</taxon>
    </lineage>
</organism>
<protein>
    <submittedName>
        <fullName evidence="1">Uncharacterized protein</fullName>
    </submittedName>
</protein>
<comment type="caution">
    <text evidence="1">The sequence shown here is derived from an EMBL/GenBank/DDBJ whole genome shotgun (WGS) entry which is preliminary data.</text>
</comment>
<dbReference type="EMBL" id="JAMYWD010000011">
    <property type="protein sequence ID" value="KAJ4955128.1"/>
    <property type="molecule type" value="Genomic_DNA"/>
</dbReference>
<sequence length="180" mass="18565">MSTVPVTLIGFPVSGTEAVVATDLVGYGEAMLGAQCDCFRNNGDRVQEGGAQPTVGLRRTGYTCAASSAKVPVNQISTGRCSFAAITTCLLDLSALLELVTVRGITGVSSCDEGEEQDLEESDLQRSPVVAAYAEAVVGEGFVSEPFGPGDSMMLVGTVTGQPNHVDFEDVAIAIAGNQN</sequence>
<dbReference type="AlphaFoldDB" id="A0A9Q0JYS7"/>
<evidence type="ECO:0000313" key="2">
    <source>
        <dbReference type="Proteomes" id="UP001141806"/>
    </source>
</evidence>
<gene>
    <name evidence="1" type="ORF">NE237_011911</name>
</gene>
<reference evidence="1" key="1">
    <citation type="journal article" date="2023" name="Plant J.">
        <title>The genome of the king protea, Protea cynaroides.</title>
        <authorList>
            <person name="Chang J."/>
            <person name="Duong T.A."/>
            <person name="Schoeman C."/>
            <person name="Ma X."/>
            <person name="Roodt D."/>
            <person name="Barker N."/>
            <person name="Li Z."/>
            <person name="Van de Peer Y."/>
            <person name="Mizrachi E."/>
        </authorList>
    </citation>
    <scope>NUCLEOTIDE SEQUENCE</scope>
    <source>
        <tissue evidence="1">Young leaves</tissue>
    </source>
</reference>
<proteinExistence type="predicted"/>
<name>A0A9Q0JYS7_9MAGN</name>
<keyword evidence="2" id="KW-1185">Reference proteome</keyword>
<accession>A0A9Q0JYS7</accession>
<dbReference type="Proteomes" id="UP001141806">
    <property type="component" value="Unassembled WGS sequence"/>
</dbReference>
<evidence type="ECO:0000313" key="1">
    <source>
        <dbReference type="EMBL" id="KAJ4955128.1"/>
    </source>
</evidence>